<dbReference type="Proteomes" id="UP000193925">
    <property type="component" value="Chromosome AFERRI"/>
</dbReference>
<protein>
    <recommendedName>
        <fullName evidence="3">Methyltransferase</fullName>
    </recommendedName>
</protein>
<reference evidence="1 2" key="1">
    <citation type="submission" date="2017-03" db="EMBL/GenBank/DDBJ databases">
        <authorList>
            <person name="Regsiter A."/>
            <person name="William W."/>
        </authorList>
    </citation>
    <scope>NUCLEOTIDE SEQUENCE [LARGE SCALE GENOMIC DNA]</scope>
    <source>
        <strain evidence="1">PRJEB5721</strain>
    </source>
</reference>
<evidence type="ECO:0000313" key="1">
    <source>
        <dbReference type="EMBL" id="SMH64711.1"/>
    </source>
</evidence>
<gene>
    <name evidence="1" type="ORF">AFERRI_10745</name>
</gene>
<accession>A0ABY1MLU0</accession>
<name>A0ABY1MLU0_9PROT</name>
<evidence type="ECO:0008006" key="3">
    <source>
        <dbReference type="Google" id="ProtNLM"/>
    </source>
</evidence>
<organism evidence="1 2">
    <name type="scientific">Acidithiobacillus ferrivorans</name>
    <dbReference type="NCBI Taxonomy" id="160808"/>
    <lineage>
        <taxon>Bacteria</taxon>
        <taxon>Pseudomonadati</taxon>
        <taxon>Pseudomonadota</taxon>
        <taxon>Acidithiobacillia</taxon>
        <taxon>Acidithiobacillales</taxon>
        <taxon>Acidithiobacillaceae</taxon>
        <taxon>Acidithiobacillus</taxon>
    </lineage>
</organism>
<keyword evidence="2" id="KW-1185">Reference proteome</keyword>
<evidence type="ECO:0000313" key="2">
    <source>
        <dbReference type="Proteomes" id="UP000193925"/>
    </source>
</evidence>
<sequence>MNPAVVNNRHPSLLAKMWRFLGPYLPTQLIEVGSHVD</sequence>
<proteinExistence type="predicted"/>
<dbReference type="EMBL" id="LT841305">
    <property type="protein sequence ID" value="SMH64711.1"/>
    <property type="molecule type" value="Genomic_DNA"/>
</dbReference>